<proteinExistence type="predicted"/>
<dbReference type="InterPro" id="IPR001547">
    <property type="entry name" value="Glyco_hydro_5"/>
</dbReference>
<organism evidence="4">
    <name type="scientific">viral metagenome</name>
    <dbReference type="NCBI Taxonomy" id="1070528"/>
    <lineage>
        <taxon>unclassified sequences</taxon>
        <taxon>metagenomes</taxon>
        <taxon>organismal metagenomes</taxon>
    </lineage>
</organism>
<dbReference type="PANTHER" id="PTHR35923:SF4">
    <property type="entry name" value="GLYCOSIDE HYDROLASE FAMILY 5 DOMAIN-CONTAINING PROTEIN"/>
    <property type="match status" value="1"/>
</dbReference>
<protein>
    <recommendedName>
        <fullName evidence="3">Glycoside hydrolase family 5 domain-containing protein</fullName>
    </recommendedName>
</protein>
<dbReference type="InterPro" id="IPR017853">
    <property type="entry name" value="GH"/>
</dbReference>
<evidence type="ECO:0000313" key="4">
    <source>
        <dbReference type="EMBL" id="QHT10092.1"/>
    </source>
</evidence>
<sequence>MLFLLCIFYFFSISVFSQSQPLGLPSQPLGSPSQPLWSIDNPSGSLLYANEPFFLKGINWFGYETPCRIVHGLWIRTMEDLLKTISDYEYNAIRLPFSIELIQTWEVPPLAECVGSSPWLGELSVRDTLHTFFTMSKNLGLAILLDFHSIHHDITEYPWTDDHPPQEIFQVWSTVINEFSHYPNLLGIDIKNEPHGNMNWSLWSEYITQFLQHITDTCPTFQGLIFVEGLQDHSSVWGGSFQDMSRDWILYQNSNQKNVVFSPHVYGVSIRGEHAMQDTYEQYDDWFGYIHQQQHAIVIGEVGGWYIGEDEQWEKRFLVYLLKRNITNVFYWCLNPDSADTGGIFYNDWKTPNIKKINFHETLQPYPTALLFPF</sequence>
<evidence type="ECO:0000256" key="1">
    <source>
        <dbReference type="ARBA" id="ARBA00022801"/>
    </source>
</evidence>
<feature type="domain" description="Glycoside hydrolase family 5" evidence="3">
    <location>
        <begin position="56"/>
        <end position="337"/>
    </location>
</feature>
<dbReference type="SUPFAM" id="SSF51445">
    <property type="entry name" value="(Trans)glycosidases"/>
    <property type="match status" value="1"/>
</dbReference>
<dbReference type="Gene3D" id="3.20.20.80">
    <property type="entry name" value="Glycosidases"/>
    <property type="match status" value="1"/>
</dbReference>
<accession>A0A6C0D0Z4</accession>
<keyword evidence="1" id="KW-0378">Hydrolase</keyword>
<dbReference type="AlphaFoldDB" id="A0A6C0D0Z4"/>
<dbReference type="EMBL" id="MN739518">
    <property type="protein sequence ID" value="QHT10092.1"/>
    <property type="molecule type" value="Genomic_DNA"/>
</dbReference>
<reference evidence="4" key="1">
    <citation type="journal article" date="2020" name="Nature">
        <title>Giant virus diversity and host interactions through global metagenomics.</title>
        <authorList>
            <person name="Schulz F."/>
            <person name="Roux S."/>
            <person name="Paez-Espino D."/>
            <person name="Jungbluth S."/>
            <person name="Walsh D.A."/>
            <person name="Denef V.J."/>
            <person name="McMahon K.D."/>
            <person name="Konstantinidis K.T."/>
            <person name="Eloe-Fadrosh E.A."/>
            <person name="Kyrpides N.C."/>
            <person name="Woyke T."/>
        </authorList>
    </citation>
    <scope>NUCLEOTIDE SEQUENCE</scope>
    <source>
        <strain evidence="4">GVMAG-M-3300023174-104</strain>
    </source>
</reference>
<evidence type="ECO:0000256" key="2">
    <source>
        <dbReference type="ARBA" id="ARBA00023295"/>
    </source>
</evidence>
<dbReference type="PANTHER" id="PTHR35923">
    <property type="entry name" value="MAJOR EXTRACELLULAR ENDOGLUCANASE"/>
    <property type="match status" value="1"/>
</dbReference>
<evidence type="ECO:0000259" key="3">
    <source>
        <dbReference type="Pfam" id="PF00150"/>
    </source>
</evidence>
<dbReference type="Pfam" id="PF00150">
    <property type="entry name" value="Cellulase"/>
    <property type="match status" value="1"/>
</dbReference>
<keyword evidence="2" id="KW-0326">Glycosidase</keyword>
<dbReference type="InterPro" id="IPR018087">
    <property type="entry name" value="Glyco_hydro_5_CS"/>
</dbReference>
<dbReference type="GO" id="GO:0004553">
    <property type="term" value="F:hydrolase activity, hydrolyzing O-glycosyl compounds"/>
    <property type="evidence" value="ECO:0007669"/>
    <property type="project" value="InterPro"/>
</dbReference>
<name>A0A6C0D0Z4_9ZZZZ</name>
<dbReference type="PROSITE" id="PS00659">
    <property type="entry name" value="GLYCOSYL_HYDROL_F5"/>
    <property type="match status" value="1"/>
</dbReference>
<dbReference type="GO" id="GO:0000272">
    <property type="term" value="P:polysaccharide catabolic process"/>
    <property type="evidence" value="ECO:0007669"/>
    <property type="project" value="InterPro"/>
</dbReference>